<accession>A0AC34GPC2</accession>
<dbReference type="WBParaSite" id="ES5_v2.g626.t1">
    <property type="protein sequence ID" value="ES5_v2.g626.t1"/>
    <property type="gene ID" value="ES5_v2.g626"/>
</dbReference>
<sequence>MVQVNVATTSNSGVPKPLHDPKLGGFIYLLAFMAVIGGFLFGYDTGIVSAAMLYVKKDTSIDVDSNLWQEIVVSITPGFAGIGSLVAGVASDRFGRKRMIVLSTIIFSIGAIICGAAFDRYVLLVGRIFLGLAIGFASMIVPLYVSEASPANIRGQLVTGFQLMITFGLMAANIIAGGFSYINPEKVGWRLMFGFAAVPAIIQFIGFLFLPESPRWLLMFGFAAVPAIIQFIGFLFLPESPRWLYEHKGQKECEEVLERIYNGDTTWVQYEIEEIAATHETQEREAAANGGKGFVLGRILKTPHIRKALIIGSVLQMFQQLCGINTIM</sequence>
<reference evidence="2" key="1">
    <citation type="submission" date="2022-11" db="UniProtKB">
        <authorList>
            <consortium name="WormBaseParasite"/>
        </authorList>
    </citation>
    <scope>IDENTIFICATION</scope>
</reference>
<dbReference type="Proteomes" id="UP000887579">
    <property type="component" value="Unplaced"/>
</dbReference>
<evidence type="ECO:0000313" key="2">
    <source>
        <dbReference type="WBParaSite" id="ES5_v2.g626.t1"/>
    </source>
</evidence>
<proteinExistence type="predicted"/>
<name>A0AC34GPC2_9BILA</name>
<protein>
    <submittedName>
        <fullName evidence="2">Major facilitator superfamily (MFS) profile domain-containing protein</fullName>
    </submittedName>
</protein>
<evidence type="ECO:0000313" key="1">
    <source>
        <dbReference type="Proteomes" id="UP000887579"/>
    </source>
</evidence>
<organism evidence="1 2">
    <name type="scientific">Panagrolaimus sp. ES5</name>
    <dbReference type="NCBI Taxonomy" id="591445"/>
    <lineage>
        <taxon>Eukaryota</taxon>
        <taxon>Metazoa</taxon>
        <taxon>Ecdysozoa</taxon>
        <taxon>Nematoda</taxon>
        <taxon>Chromadorea</taxon>
        <taxon>Rhabditida</taxon>
        <taxon>Tylenchina</taxon>
        <taxon>Panagrolaimomorpha</taxon>
        <taxon>Panagrolaimoidea</taxon>
        <taxon>Panagrolaimidae</taxon>
        <taxon>Panagrolaimus</taxon>
    </lineage>
</organism>